<feature type="domain" description="Striatin N-terminal" evidence="3">
    <location>
        <begin position="15"/>
        <end position="152"/>
    </location>
</feature>
<feature type="compositionally biased region" description="Low complexity" evidence="2">
    <location>
        <begin position="188"/>
        <end position="198"/>
    </location>
</feature>
<feature type="region of interest" description="Disordered" evidence="2">
    <location>
        <begin position="77"/>
        <end position="113"/>
    </location>
</feature>
<feature type="region of interest" description="Disordered" evidence="2">
    <location>
        <begin position="162"/>
        <end position="244"/>
    </location>
</feature>
<dbReference type="PANTHER" id="PTHR15653:SF0">
    <property type="entry name" value="CONNECTOR OF KINASE TO AP-1, ISOFORM E"/>
    <property type="match status" value="1"/>
</dbReference>
<comment type="caution">
    <text evidence="4">The sequence shown here is derived from an EMBL/GenBank/DDBJ whole genome shotgun (WGS) entry which is preliminary data.</text>
</comment>
<dbReference type="Gene3D" id="1.20.5.300">
    <property type="match status" value="1"/>
</dbReference>
<gene>
    <name evidence="4" type="ORF">BZA70DRAFT_79332</name>
</gene>
<keyword evidence="1" id="KW-0175">Coiled coil</keyword>
<proteinExistence type="predicted"/>
<dbReference type="RefSeq" id="XP_064766437.1">
    <property type="nucleotide sequence ID" value="XM_064915410.1"/>
</dbReference>
<dbReference type="GeneID" id="90040922"/>
<feature type="compositionally biased region" description="Low complexity" evidence="2">
    <location>
        <begin position="227"/>
        <end position="244"/>
    </location>
</feature>
<reference evidence="4 5" key="1">
    <citation type="submission" date="2024-03" db="EMBL/GenBank/DDBJ databases">
        <title>Genome-scale model development and genomic sequencing of the oleaginous clade Lipomyces.</title>
        <authorList>
            <consortium name="Lawrence Berkeley National Laboratory"/>
            <person name="Czajka J.J."/>
            <person name="Han Y."/>
            <person name="Kim J."/>
            <person name="Mondo S.J."/>
            <person name="Hofstad B.A."/>
            <person name="Robles A."/>
            <person name="Haridas S."/>
            <person name="Riley R."/>
            <person name="LaButti K."/>
            <person name="Pangilinan J."/>
            <person name="Andreopoulos W."/>
            <person name="Lipzen A."/>
            <person name="Yan J."/>
            <person name="Wang M."/>
            <person name="Ng V."/>
            <person name="Grigoriev I.V."/>
            <person name="Spatafora J.W."/>
            <person name="Magnuson J.K."/>
            <person name="Baker S.E."/>
            <person name="Pomraning K.R."/>
        </authorList>
    </citation>
    <scope>NUCLEOTIDE SEQUENCE [LARGE SCALE GENOMIC DNA]</scope>
    <source>
        <strain evidence="4 5">Phaff 52-87</strain>
    </source>
</reference>
<evidence type="ECO:0000313" key="5">
    <source>
        <dbReference type="Proteomes" id="UP001498771"/>
    </source>
</evidence>
<sequence length="331" mass="35946">MSGAANGHAPQPEYTLQGVMRFLQSEWQKNERYRIQWEIEKAEMKARIARLEGEKRGTEKLVESYVKRITMLERALAEERSKASGTAPAPADSKTTEKKADPEEFSSELETAATSEPFINSKAYIEETEKRRLKSRQYLEKCLQEVTYLLVFADNIPLQSSALPESQQQPNSSYAAAVNGSGAHSDNGNRQQQQQRQGEGALPPQYEANPGRNGNGTNDRMRQSAPNSSTNNDSSSSSSTNNNSSRVIIFKENASENGTGNTAAGAATNNGAPRITAQAVEITDADADRPVAIGEPLVSSTIVSETDGWDDDDRPRTGAGTSGSSTRTIPL</sequence>
<evidence type="ECO:0000313" key="4">
    <source>
        <dbReference type="EMBL" id="KAK7203404.1"/>
    </source>
</evidence>
<dbReference type="EMBL" id="JBBJBU010000012">
    <property type="protein sequence ID" value="KAK7203404.1"/>
    <property type="molecule type" value="Genomic_DNA"/>
</dbReference>
<evidence type="ECO:0000259" key="3">
    <source>
        <dbReference type="Pfam" id="PF08232"/>
    </source>
</evidence>
<evidence type="ECO:0000256" key="2">
    <source>
        <dbReference type="SAM" id="MobiDB-lite"/>
    </source>
</evidence>
<keyword evidence="5" id="KW-1185">Reference proteome</keyword>
<accession>A0ABR1F0M4</accession>
<feature type="region of interest" description="Disordered" evidence="2">
    <location>
        <begin position="286"/>
        <end position="331"/>
    </location>
</feature>
<feature type="compositionally biased region" description="Polar residues" evidence="2">
    <location>
        <begin position="162"/>
        <end position="174"/>
    </location>
</feature>
<protein>
    <submittedName>
        <fullName evidence="4">Striatin family-domain-containing protein</fullName>
    </submittedName>
</protein>
<dbReference type="InterPro" id="IPR051488">
    <property type="entry name" value="WD_repeat_striatin"/>
</dbReference>
<dbReference type="InterPro" id="IPR013258">
    <property type="entry name" value="Striatin_N"/>
</dbReference>
<evidence type="ECO:0000256" key="1">
    <source>
        <dbReference type="ARBA" id="ARBA00023054"/>
    </source>
</evidence>
<organism evidence="4 5">
    <name type="scientific">Myxozyma melibiosi</name>
    <dbReference type="NCBI Taxonomy" id="54550"/>
    <lineage>
        <taxon>Eukaryota</taxon>
        <taxon>Fungi</taxon>
        <taxon>Dikarya</taxon>
        <taxon>Ascomycota</taxon>
        <taxon>Saccharomycotina</taxon>
        <taxon>Lipomycetes</taxon>
        <taxon>Lipomycetales</taxon>
        <taxon>Lipomycetaceae</taxon>
        <taxon>Myxozyma</taxon>
    </lineage>
</organism>
<dbReference type="PANTHER" id="PTHR15653">
    <property type="entry name" value="STRIATIN"/>
    <property type="match status" value="1"/>
</dbReference>
<name>A0ABR1F0M4_9ASCO</name>
<dbReference type="Pfam" id="PF08232">
    <property type="entry name" value="Striatin"/>
    <property type="match status" value="1"/>
</dbReference>
<dbReference type="Proteomes" id="UP001498771">
    <property type="component" value="Unassembled WGS sequence"/>
</dbReference>
<feature type="compositionally biased region" description="Low complexity" evidence="2">
    <location>
        <begin position="317"/>
        <end position="331"/>
    </location>
</feature>